<evidence type="ECO:0000313" key="2">
    <source>
        <dbReference type="Proteomes" id="UP000271624"/>
    </source>
</evidence>
<sequence>MVVSEEVKINSERIDDIPVIVEWLKQMEVAKSIDQKLSPLHGNHKGLSYGQLSVLLLTYIITQSDHRLCAVHVKRFHLLCLT</sequence>
<name>A0A3S1CHK2_9CYAN</name>
<keyword evidence="2" id="KW-1185">Reference proteome</keyword>
<protein>
    <recommendedName>
        <fullName evidence="3">DUF4277 domain-containing protein</fullName>
    </recommendedName>
</protein>
<organism evidence="1 2">
    <name type="scientific">Dulcicalothrix desertica PCC 7102</name>
    <dbReference type="NCBI Taxonomy" id="232991"/>
    <lineage>
        <taxon>Bacteria</taxon>
        <taxon>Bacillati</taxon>
        <taxon>Cyanobacteriota</taxon>
        <taxon>Cyanophyceae</taxon>
        <taxon>Nostocales</taxon>
        <taxon>Calotrichaceae</taxon>
        <taxon>Dulcicalothrix</taxon>
    </lineage>
</organism>
<evidence type="ECO:0008006" key="3">
    <source>
        <dbReference type="Google" id="ProtNLM"/>
    </source>
</evidence>
<accession>A0A3S1CHK2</accession>
<dbReference type="Proteomes" id="UP000271624">
    <property type="component" value="Unassembled WGS sequence"/>
</dbReference>
<evidence type="ECO:0000313" key="1">
    <source>
        <dbReference type="EMBL" id="RUT02814.1"/>
    </source>
</evidence>
<proteinExistence type="predicted"/>
<comment type="caution">
    <text evidence="1">The sequence shown here is derived from an EMBL/GenBank/DDBJ whole genome shotgun (WGS) entry which is preliminary data.</text>
</comment>
<reference evidence="1" key="2">
    <citation type="journal article" date="2019" name="Genome Biol. Evol.">
        <title>Day and night: Metabolic profiles and evolutionary relationships of six axenic non-marine cyanobacteria.</title>
        <authorList>
            <person name="Will S.E."/>
            <person name="Henke P."/>
            <person name="Boedeker C."/>
            <person name="Huang S."/>
            <person name="Brinkmann H."/>
            <person name="Rohde M."/>
            <person name="Jarek M."/>
            <person name="Friedl T."/>
            <person name="Seufert S."/>
            <person name="Schumacher M."/>
            <person name="Overmann J."/>
            <person name="Neumann-Schaal M."/>
            <person name="Petersen J."/>
        </authorList>
    </citation>
    <scope>NUCLEOTIDE SEQUENCE [LARGE SCALE GENOMIC DNA]</scope>
    <source>
        <strain evidence="1">PCC 7102</strain>
    </source>
</reference>
<dbReference type="RefSeq" id="WP_201800798.1">
    <property type="nucleotide sequence ID" value="NZ_RSCL01000015.1"/>
</dbReference>
<gene>
    <name evidence="1" type="ORF">DSM106972_057340</name>
</gene>
<dbReference type="EMBL" id="RSCL01000015">
    <property type="protein sequence ID" value="RUT02814.1"/>
    <property type="molecule type" value="Genomic_DNA"/>
</dbReference>
<reference evidence="1" key="1">
    <citation type="submission" date="2018-12" db="EMBL/GenBank/DDBJ databases">
        <authorList>
            <person name="Will S."/>
            <person name="Neumann-Schaal M."/>
            <person name="Henke P."/>
        </authorList>
    </citation>
    <scope>NUCLEOTIDE SEQUENCE</scope>
    <source>
        <strain evidence="1">PCC 7102</strain>
    </source>
</reference>
<dbReference type="AlphaFoldDB" id="A0A3S1CHK2"/>